<reference evidence="6" key="1">
    <citation type="submission" date="2021-12" db="EMBL/GenBank/DDBJ databases">
        <title>Prjna785345.</title>
        <authorList>
            <person name="Rujirawat T."/>
            <person name="Krajaejun T."/>
        </authorList>
    </citation>
    <scope>NUCLEOTIDE SEQUENCE</scope>
    <source>
        <strain evidence="6">Pi057C3</strain>
    </source>
</reference>
<dbReference type="PANTHER" id="PTHR12098">
    <property type="entry name" value="E3 UBIQUITIN-PROTEIN LIGASE PELLINO-RELATED"/>
    <property type="match status" value="1"/>
</dbReference>
<dbReference type="Proteomes" id="UP001209570">
    <property type="component" value="Unassembled WGS sequence"/>
</dbReference>
<dbReference type="AlphaFoldDB" id="A0AAD5Q739"/>
<dbReference type="InterPro" id="IPR048335">
    <property type="entry name" value="Pellino_RING"/>
</dbReference>
<evidence type="ECO:0000256" key="2">
    <source>
        <dbReference type="ARBA" id="ARBA00022553"/>
    </source>
</evidence>
<evidence type="ECO:0000256" key="1">
    <source>
        <dbReference type="ARBA" id="ARBA00005639"/>
    </source>
</evidence>
<dbReference type="GO" id="GO:0000209">
    <property type="term" value="P:protein polyubiquitination"/>
    <property type="evidence" value="ECO:0007669"/>
    <property type="project" value="InterPro"/>
</dbReference>
<dbReference type="Pfam" id="PF20723">
    <property type="entry name" value="Pellino_RING"/>
    <property type="match status" value="1"/>
</dbReference>
<dbReference type="InterPro" id="IPR006800">
    <property type="entry name" value="Pellino_fam"/>
</dbReference>
<dbReference type="Pfam" id="PF04710">
    <property type="entry name" value="Pellino_FHA"/>
    <property type="match status" value="1"/>
</dbReference>
<organism evidence="6 7">
    <name type="scientific">Pythium insidiosum</name>
    <name type="common">Pythiosis disease agent</name>
    <dbReference type="NCBI Taxonomy" id="114742"/>
    <lineage>
        <taxon>Eukaryota</taxon>
        <taxon>Sar</taxon>
        <taxon>Stramenopiles</taxon>
        <taxon>Oomycota</taxon>
        <taxon>Peronosporomycetes</taxon>
        <taxon>Pythiales</taxon>
        <taxon>Pythiaceae</taxon>
        <taxon>Pythium</taxon>
    </lineage>
</organism>
<dbReference type="EMBL" id="JAKCXM010000450">
    <property type="protein sequence ID" value="KAJ0393904.1"/>
    <property type="molecule type" value="Genomic_DNA"/>
</dbReference>
<comment type="caution">
    <text evidence="6">The sequence shown here is derived from an EMBL/GenBank/DDBJ whole genome shotgun (WGS) entry which is preliminary data.</text>
</comment>
<sequence length="515" mass="57201">MLEYGRLVVLGYSRYEIAPPADASSLAVRPLPGVSAKRAMGQVWEPIGGQNEQYALRQRKSGNGATLRRFHHVARAPGGRVDYDAHILQLCGAGAERRDRFWMCVPMNEADPHASVTEYALDETLDMFQIGRSPRPPNDVVVPGPRVGSSGTISRFAARIVCSREPPYEFRLFASGFDHQRRMVTAGHAWKRCGGCGDWFKRLTEPHGCLAALLSSHENQDDDAHADNQREERDRETQHVDVELTDASRVPIDGLTKNGVRVWLPEQRKWYEVSVNGNLYEILPRAAAPDAARSDPATSARHTAFNRPKSGCADFPALLTDGAIIDLGGVQLLFQSKLTQTQTPGDESLLRASMALFAGDAWSPRDSSRASQSIVAQLERMNVQCPVQLHPLRFRRNRHDQVHFDQVPHVFPSCGHVFGFDARLADARQCPLCRTPGNLVPLLLKENFQLLSPVERTTIPECVLNPCGHAISKKLATQFAALLMPNGRSICPFCAVHLDRATPFSRLYLYSDLDT</sequence>
<feature type="domain" description="Pellino RING" evidence="5">
    <location>
        <begin position="380"/>
        <end position="514"/>
    </location>
</feature>
<name>A0AAD5Q739_PYTIN</name>
<evidence type="ECO:0000313" key="6">
    <source>
        <dbReference type="EMBL" id="KAJ0393904.1"/>
    </source>
</evidence>
<dbReference type="PANTHER" id="PTHR12098:SF2">
    <property type="entry name" value="PROTEIN PELLINO"/>
    <property type="match status" value="1"/>
</dbReference>
<dbReference type="InterPro" id="IPR048334">
    <property type="entry name" value="Pellino_FHA"/>
</dbReference>
<accession>A0AAD5Q739</accession>
<protein>
    <submittedName>
        <fullName evidence="6">Uncharacterized protein</fullName>
    </submittedName>
</protein>
<evidence type="ECO:0000259" key="5">
    <source>
        <dbReference type="Pfam" id="PF20723"/>
    </source>
</evidence>
<keyword evidence="2" id="KW-0597">Phosphoprotein</keyword>
<feature type="domain" description="Pellino FHA" evidence="4">
    <location>
        <begin position="110"/>
        <end position="190"/>
    </location>
</feature>
<gene>
    <name evidence="6" type="ORF">P43SY_003557</name>
</gene>
<dbReference type="InterPro" id="IPR013083">
    <property type="entry name" value="Znf_RING/FYVE/PHD"/>
</dbReference>
<evidence type="ECO:0000259" key="4">
    <source>
        <dbReference type="Pfam" id="PF04710"/>
    </source>
</evidence>
<keyword evidence="7" id="KW-1185">Reference proteome</keyword>
<proteinExistence type="inferred from homology"/>
<dbReference type="GO" id="GO:0008592">
    <property type="term" value="P:regulation of Toll signaling pathway"/>
    <property type="evidence" value="ECO:0007669"/>
    <property type="project" value="InterPro"/>
</dbReference>
<dbReference type="Gene3D" id="3.30.40.10">
    <property type="entry name" value="Zinc/RING finger domain, C3HC4 (zinc finger)"/>
    <property type="match status" value="1"/>
</dbReference>
<comment type="similarity">
    <text evidence="1">Belongs to the pellino family.</text>
</comment>
<evidence type="ECO:0000313" key="7">
    <source>
        <dbReference type="Proteomes" id="UP001209570"/>
    </source>
</evidence>
<feature type="region of interest" description="Disordered" evidence="3">
    <location>
        <begin position="218"/>
        <end position="239"/>
    </location>
</feature>
<evidence type="ECO:0000256" key="3">
    <source>
        <dbReference type="SAM" id="MobiDB-lite"/>
    </source>
</evidence>
<dbReference type="GO" id="GO:0061630">
    <property type="term" value="F:ubiquitin protein ligase activity"/>
    <property type="evidence" value="ECO:0007669"/>
    <property type="project" value="InterPro"/>
</dbReference>